<dbReference type="CDD" id="cd19941">
    <property type="entry name" value="TIL"/>
    <property type="match status" value="1"/>
</dbReference>
<gene>
    <name evidence="2" type="ORF">ILUMI_14622</name>
</gene>
<dbReference type="AlphaFoldDB" id="A0A8K0CUK8"/>
<evidence type="ECO:0000259" key="1">
    <source>
        <dbReference type="Pfam" id="PF01826"/>
    </source>
</evidence>
<dbReference type="Proteomes" id="UP000801492">
    <property type="component" value="Unassembled WGS sequence"/>
</dbReference>
<feature type="domain" description="TIL" evidence="1">
    <location>
        <begin position="15"/>
        <end position="67"/>
    </location>
</feature>
<proteinExistence type="predicted"/>
<dbReference type="InterPro" id="IPR036084">
    <property type="entry name" value="Ser_inhib-like_sf"/>
</dbReference>
<dbReference type="Gene3D" id="2.10.25.10">
    <property type="entry name" value="Laminin"/>
    <property type="match status" value="1"/>
</dbReference>
<dbReference type="OrthoDB" id="6236007at2759"/>
<keyword evidence="3" id="KW-1185">Reference proteome</keyword>
<organism evidence="2 3">
    <name type="scientific">Ignelater luminosus</name>
    <name type="common">Cucubano</name>
    <name type="synonym">Pyrophorus luminosus</name>
    <dbReference type="NCBI Taxonomy" id="2038154"/>
    <lineage>
        <taxon>Eukaryota</taxon>
        <taxon>Metazoa</taxon>
        <taxon>Ecdysozoa</taxon>
        <taxon>Arthropoda</taxon>
        <taxon>Hexapoda</taxon>
        <taxon>Insecta</taxon>
        <taxon>Pterygota</taxon>
        <taxon>Neoptera</taxon>
        <taxon>Endopterygota</taxon>
        <taxon>Coleoptera</taxon>
        <taxon>Polyphaga</taxon>
        <taxon>Elateriformia</taxon>
        <taxon>Elateroidea</taxon>
        <taxon>Elateridae</taxon>
        <taxon>Agrypninae</taxon>
        <taxon>Pyrophorini</taxon>
        <taxon>Ignelater</taxon>
    </lineage>
</organism>
<evidence type="ECO:0000313" key="2">
    <source>
        <dbReference type="EMBL" id="KAF2891551.1"/>
    </source>
</evidence>
<dbReference type="EMBL" id="VTPC01028728">
    <property type="protein sequence ID" value="KAF2891551.1"/>
    <property type="molecule type" value="Genomic_DNA"/>
</dbReference>
<dbReference type="SUPFAM" id="SSF57567">
    <property type="entry name" value="Serine protease inhibitors"/>
    <property type="match status" value="1"/>
</dbReference>
<evidence type="ECO:0000313" key="3">
    <source>
        <dbReference type="Proteomes" id="UP000801492"/>
    </source>
</evidence>
<name>A0A8K0CUK8_IGNLU</name>
<comment type="caution">
    <text evidence="2">The sequence shown here is derived from an EMBL/GenBank/DDBJ whole genome shotgun (WGS) entry which is preliminary data.</text>
</comment>
<protein>
    <recommendedName>
        <fullName evidence="1">TIL domain-containing protein</fullName>
    </recommendedName>
</protein>
<feature type="non-terminal residue" evidence="2">
    <location>
        <position position="1"/>
    </location>
</feature>
<dbReference type="InterPro" id="IPR002919">
    <property type="entry name" value="TIL_dom"/>
</dbReference>
<dbReference type="Pfam" id="PF01826">
    <property type="entry name" value="TIL"/>
    <property type="match status" value="1"/>
</dbReference>
<sequence length="73" mass="8295">KFADCAPDHEMRGWGSCGPEPTCANYLRYLRNPPELKICTSFLVQGCYCKMGLYKNKEGICVPKEKCTCERPD</sequence>
<accession>A0A8K0CUK8</accession>
<reference evidence="2" key="1">
    <citation type="submission" date="2019-08" db="EMBL/GenBank/DDBJ databases">
        <title>The genome of the North American firefly Photinus pyralis.</title>
        <authorList>
            <consortium name="Photinus pyralis genome working group"/>
            <person name="Fallon T.R."/>
            <person name="Sander Lower S.E."/>
            <person name="Weng J.-K."/>
        </authorList>
    </citation>
    <scope>NUCLEOTIDE SEQUENCE</scope>
    <source>
        <strain evidence="2">TRF0915ILg1</strain>
        <tissue evidence="2">Whole body</tissue>
    </source>
</reference>